<dbReference type="OrthoDB" id="1029639at2759"/>
<keyword evidence="5" id="KW-0677">Repeat</keyword>
<feature type="compositionally biased region" description="Polar residues" evidence="11">
    <location>
        <begin position="34"/>
        <end position="75"/>
    </location>
</feature>
<keyword evidence="10" id="KW-0472">Membrane</keyword>
<keyword evidence="7" id="KW-1133">Transmembrane helix</keyword>
<dbReference type="GO" id="GO:0061817">
    <property type="term" value="P:endoplasmic reticulum-plasma membrane tethering"/>
    <property type="evidence" value="ECO:0007669"/>
    <property type="project" value="InterPro"/>
</dbReference>
<feature type="domain" description="C2" evidence="12">
    <location>
        <begin position="1009"/>
        <end position="1127"/>
    </location>
</feature>
<feature type="region of interest" description="Disordered" evidence="11">
    <location>
        <begin position="1211"/>
        <end position="1316"/>
    </location>
</feature>
<feature type="compositionally biased region" description="Polar residues" evidence="11">
    <location>
        <begin position="1213"/>
        <end position="1237"/>
    </location>
</feature>
<dbReference type="PROSITE" id="PS50004">
    <property type="entry name" value="C2"/>
    <property type="match status" value="5"/>
</dbReference>
<dbReference type="InterPro" id="IPR037765">
    <property type="entry name" value="C2B_Tricalbin"/>
</dbReference>
<dbReference type="Pfam" id="PF24920">
    <property type="entry name" value="C2_TCB1"/>
    <property type="match status" value="1"/>
</dbReference>
<evidence type="ECO:0000256" key="2">
    <source>
        <dbReference type="ARBA" id="ARBA00022448"/>
    </source>
</evidence>
<evidence type="ECO:0000256" key="5">
    <source>
        <dbReference type="ARBA" id="ARBA00022737"/>
    </source>
</evidence>
<dbReference type="SMART" id="SM00239">
    <property type="entry name" value="C2"/>
    <property type="match status" value="5"/>
</dbReference>
<reference evidence="14 15" key="1">
    <citation type="submission" date="2016-05" db="EMBL/GenBank/DDBJ databases">
        <title>Comparative genomics of biotechnologically important yeasts.</title>
        <authorList>
            <consortium name="DOE Joint Genome Institute"/>
            <person name="Riley R."/>
            <person name="Haridas S."/>
            <person name="Wolfe K.H."/>
            <person name="Lopes M.R."/>
            <person name="Hittinger C.T."/>
            <person name="Goker M."/>
            <person name="Salamov A."/>
            <person name="Wisecaver J."/>
            <person name="Long T.M."/>
            <person name="Aerts A.L."/>
            <person name="Barry K."/>
            <person name="Choi C."/>
            <person name="Clum A."/>
            <person name="Coughlan A.Y."/>
            <person name="Deshpande S."/>
            <person name="Douglass A.P."/>
            <person name="Hanson S.J."/>
            <person name="Klenk H.-P."/>
            <person name="LaButti K."/>
            <person name="Lapidus A."/>
            <person name="Lindquist E."/>
            <person name="Lipzen A."/>
            <person name="Meier-kolthoff J.P."/>
            <person name="Ohm R.A."/>
            <person name="Otillar R.P."/>
            <person name="Pangilinan J."/>
            <person name="Peng Y."/>
            <person name="Rokas A."/>
            <person name="Rosa C.A."/>
            <person name="Scheuner C."/>
            <person name="Sibirny A.A."/>
            <person name="Slot J.C."/>
            <person name="Stielow J.B."/>
            <person name="Sun H."/>
            <person name="Kurtzman C.P."/>
            <person name="Blackwell M."/>
            <person name="Grigoriev I.V."/>
            <person name="Jeffries T.W."/>
        </authorList>
    </citation>
    <scope>NUCLEOTIDE SEQUENCE [LARGE SCALE GENOMIC DNA]</scope>
    <source>
        <strain evidence="14 15">NRRL YB-4993</strain>
    </source>
</reference>
<dbReference type="RefSeq" id="XP_018712619.1">
    <property type="nucleotide sequence ID" value="XM_018855764.1"/>
</dbReference>
<evidence type="ECO:0000256" key="4">
    <source>
        <dbReference type="ARBA" id="ARBA00022692"/>
    </source>
</evidence>
<proteinExistence type="predicted"/>
<dbReference type="GO" id="GO:0008289">
    <property type="term" value="F:lipid binding"/>
    <property type="evidence" value="ECO:0007669"/>
    <property type="project" value="UniProtKB-KW"/>
</dbReference>
<dbReference type="Proteomes" id="UP000092555">
    <property type="component" value="Unassembled WGS sequence"/>
</dbReference>
<dbReference type="InterPro" id="IPR037762">
    <property type="entry name" value="C2C_Tricalbin"/>
</dbReference>
<evidence type="ECO:0000256" key="11">
    <source>
        <dbReference type="SAM" id="MobiDB-lite"/>
    </source>
</evidence>
<evidence type="ECO:0000256" key="3">
    <source>
        <dbReference type="ARBA" id="ARBA00022553"/>
    </source>
</evidence>
<dbReference type="PANTHER" id="PTHR46980:SF1">
    <property type="entry name" value="TRICALBIN-3"/>
    <property type="match status" value="1"/>
</dbReference>
<feature type="compositionally biased region" description="Basic and acidic residues" evidence="11">
    <location>
        <begin position="10"/>
        <end position="24"/>
    </location>
</feature>
<dbReference type="Gene3D" id="2.60.40.150">
    <property type="entry name" value="C2 domain"/>
    <property type="match status" value="5"/>
</dbReference>
<evidence type="ECO:0000256" key="6">
    <source>
        <dbReference type="ARBA" id="ARBA00022824"/>
    </source>
</evidence>
<dbReference type="Pfam" id="PF25669">
    <property type="entry name" value="SMP_MUG190-like"/>
    <property type="match status" value="1"/>
</dbReference>
<evidence type="ECO:0000256" key="10">
    <source>
        <dbReference type="ARBA" id="ARBA00023136"/>
    </source>
</evidence>
<dbReference type="CDD" id="cd00030">
    <property type="entry name" value="C2"/>
    <property type="match status" value="1"/>
</dbReference>
<evidence type="ECO:0000313" key="14">
    <source>
        <dbReference type="EMBL" id="OBA22123.1"/>
    </source>
</evidence>
<feature type="domain" description="SMP-LTD" evidence="13">
    <location>
        <begin position="192"/>
        <end position="399"/>
    </location>
</feature>
<dbReference type="GO" id="GO:0005789">
    <property type="term" value="C:endoplasmic reticulum membrane"/>
    <property type="evidence" value="ECO:0007669"/>
    <property type="project" value="UniProtKB-SubCell"/>
</dbReference>
<keyword evidence="2" id="KW-0813">Transport</keyword>
<dbReference type="Pfam" id="PF00168">
    <property type="entry name" value="C2"/>
    <property type="match status" value="5"/>
</dbReference>
<feature type="domain" description="C2" evidence="12">
    <location>
        <begin position="677"/>
        <end position="797"/>
    </location>
</feature>
<evidence type="ECO:0000256" key="9">
    <source>
        <dbReference type="ARBA" id="ARBA00023121"/>
    </source>
</evidence>
<keyword evidence="8" id="KW-0445">Lipid transport</keyword>
<dbReference type="CDD" id="cd04044">
    <property type="entry name" value="C2A_Tricalbin-like"/>
    <property type="match status" value="1"/>
</dbReference>
<dbReference type="InterPro" id="IPR037756">
    <property type="entry name" value="C2D_Tricalbin"/>
</dbReference>
<accession>A0A1A0HDZ0</accession>
<keyword evidence="3" id="KW-0597">Phosphoprotein</keyword>
<feature type="domain" description="C2" evidence="12">
    <location>
        <begin position="540"/>
        <end position="657"/>
    </location>
</feature>
<feature type="region of interest" description="Disordered" evidence="11">
    <location>
        <begin position="1"/>
        <end position="97"/>
    </location>
</feature>
<feature type="domain" description="C2" evidence="12">
    <location>
        <begin position="390"/>
        <end position="516"/>
    </location>
</feature>
<keyword evidence="15" id="KW-1185">Reference proteome</keyword>
<evidence type="ECO:0000313" key="15">
    <source>
        <dbReference type="Proteomes" id="UP000092555"/>
    </source>
</evidence>
<dbReference type="InterPro" id="IPR000008">
    <property type="entry name" value="C2_dom"/>
</dbReference>
<dbReference type="CDD" id="cd21678">
    <property type="entry name" value="SMP_TCB"/>
    <property type="match status" value="1"/>
</dbReference>
<dbReference type="SUPFAM" id="SSF49562">
    <property type="entry name" value="C2 domain (Calcium/lipid-binding domain, CaLB)"/>
    <property type="match status" value="5"/>
</dbReference>
<keyword evidence="4" id="KW-0812">Transmembrane</keyword>
<dbReference type="InterPro" id="IPR037761">
    <property type="entry name" value="C2A_Tricalbin"/>
</dbReference>
<feature type="domain" description="C2" evidence="12">
    <location>
        <begin position="1317"/>
        <end position="1434"/>
    </location>
</feature>
<gene>
    <name evidence="14" type="ORF">METBIDRAFT_31073</name>
</gene>
<dbReference type="CDD" id="cd04045">
    <property type="entry name" value="C2C_Tricalbin-like"/>
    <property type="match status" value="1"/>
</dbReference>
<evidence type="ECO:0000259" key="13">
    <source>
        <dbReference type="PROSITE" id="PS51847"/>
    </source>
</evidence>
<comment type="caution">
    <text evidence="14">The sequence shown here is derived from an EMBL/GenBank/DDBJ whole genome shotgun (WGS) entry which is preliminary data.</text>
</comment>
<dbReference type="CDD" id="cd04040">
    <property type="entry name" value="C2D_Tricalbin-like"/>
    <property type="match status" value="1"/>
</dbReference>
<evidence type="ECO:0000259" key="12">
    <source>
        <dbReference type="PROSITE" id="PS50004"/>
    </source>
</evidence>
<dbReference type="InterPro" id="IPR017147">
    <property type="entry name" value="Tricalbin"/>
</dbReference>
<evidence type="ECO:0000256" key="8">
    <source>
        <dbReference type="ARBA" id="ARBA00023055"/>
    </source>
</evidence>
<dbReference type="CDD" id="cd04052">
    <property type="entry name" value="C2B_Tricalbin-like"/>
    <property type="match status" value="1"/>
</dbReference>
<dbReference type="InterPro" id="IPR035892">
    <property type="entry name" value="C2_domain_sf"/>
</dbReference>
<keyword evidence="9" id="KW-0446">Lipid-binding</keyword>
<dbReference type="InterPro" id="IPR052455">
    <property type="entry name" value="Tricalbin_domain"/>
</dbReference>
<feature type="compositionally biased region" description="Basic and acidic residues" evidence="11">
    <location>
        <begin position="1261"/>
        <end position="1271"/>
    </location>
</feature>
<comment type="subcellular location">
    <subcellularLocation>
        <location evidence="1">Endoplasmic reticulum membrane</location>
    </subcellularLocation>
</comment>
<evidence type="ECO:0000256" key="7">
    <source>
        <dbReference type="ARBA" id="ARBA00022989"/>
    </source>
</evidence>
<dbReference type="PROSITE" id="PS51847">
    <property type="entry name" value="SMP"/>
    <property type="match status" value="1"/>
</dbReference>
<organism evidence="14 15">
    <name type="scientific">Metschnikowia bicuspidata var. bicuspidata NRRL YB-4993</name>
    <dbReference type="NCBI Taxonomy" id="869754"/>
    <lineage>
        <taxon>Eukaryota</taxon>
        <taxon>Fungi</taxon>
        <taxon>Dikarya</taxon>
        <taxon>Ascomycota</taxon>
        <taxon>Saccharomycotina</taxon>
        <taxon>Pichiomycetes</taxon>
        <taxon>Metschnikowiaceae</taxon>
        <taxon>Metschnikowia</taxon>
    </lineage>
</organism>
<dbReference type="PIRSF" id="PIRSF037232">
    <property type="entry name" value="Tricalbin"/>
    <property type="match status" value="1"/>
</dbReference>
<feature type="compositionally biased region" description="Acidic residues" evidence="11">
    <location>
        <begin position="1245"/>
        <end position="1260"/>
    </location>
</feature>
<dbReference type="EMBL" id="LXTC01000002">
    <property type="protein sequence ID" value="OBA22123.1"/>
    <property type="molecule type" value="Genomic_DNA"/>
</dbReference>
<name>A0A1A0HDZ0_9ASCO</name>
<protein>
    <submittedName>
        <fullName evidence="14">Tricalbin</fullName>
    </submittedName>
</protein>
<dbReference type="STRING" id="869754.A0A1A0HDZ0"/>
<dbReference type="GO" id="GO:0006869">
    <property type="term" value="P:lipid transport"/>
    <property type="evidence" value="ECO:0007669"/>
    <property type="project" value="UniProtKB-KW"/>
</dbReference>
<keyword evidence="6" id="KW-0256">Endoplasmic reticulum</keyword>
<dbReference type="InterPro" id="IPR056910">
    <property type="entry name" value="TCB1-3_C2"/>
</dbReference>
<dbReference type="InterPro" id="IPR031468">
    <property type="entry name" value="SMP_LBD"/>
</dbReference>
<dbReference type="GeneID" id="30028740"/>
<sequence length="1450" mass="160790">MDGPGGYKNKASDTKNRNRDRRDTNSGGKDSGGKQENSGGKQENSGGKQENSGGKQENSGGKQENSGRKGTNTRALQDDEQLQKSRPTFSWKPIGAWDMDPTADKEHALRVTKDIENYVIDHFYGDWFWNTVLPVGVSFFAYALARGGLSVLWLPVVLMCAFSVYRAEFRRFNRDIRDDMQRVHAANRLDDDLETMEWMNAFMAKFWVIYMPALSEMVLFQANDVLKDQAPGFGIEAISLDEFTLGSKAPRVDSIRLYTRKGKDHIEMDWAFSFTPNDTDDMTKNEMRRKVSPKVALGVTVGKAFILKSLPILVEDMSFTGRMNIKLKLIDSFPHVKLVAVQFLEPPVIDYALKPVGGDTFGIDIMSLIPGLASFVNGLIHLNLRPMLYAPNSLDIDVEELMAQQSNDSVGVLAVRVKRIVDLRRATGLADDVFHPYVQLTLSNNSKVCERTAVKKNTACPVYLETKYVLVNALDGNHLLFNVFHLLADKCEDQPLGIVDVPLAGLLQDEVQEGVSKNIVESGKVVGRLEFDLRWHAALPPQVLDDGTREENIDLETGIMKLSVFGATHLDLSQSVIGILNPYAEVYVNHELIKTSRGLKKTNEPDFGVTFEALVTQQSQTLVQVIVKDLAEDNVVGRLDTNLQDLVFESSRGQQWITAPPVVPGGVPAHFRIGAKWKAISLLNELTRLHTGAPIGGLRLHVRLCSGLINLESVGDVDPYVRVVQSGKLKAKTPVVANTSDPYFNQVFFLPVANEHQHILLDIMDAEAEGKDRPLGSCAVSVKNFLKKNDQGYYLGYDGANEVIEQPVLYNGRGHGSMAYSVSFVPTLPVYTRAQLENLAELERLKAEQQREEEARALRDKKLITDHPDDYEWVDMQEDQLPEPPKIQMPVEKAIKYRAGTITVRILSGTFAKPDYYVHTLFDDHAFPSHVTPRIETRQLTVATDAEAFIRDLPNLNLIFRVSKKREVEEAKDVVAEKSFATISVLERAYHKPMTLRIDEKNSLSVQVEFAPSAVKLPPLDTVLDVGLLTLDILAGENLPSADSNGKSDPFVVVKLDGVEIHRTDKRRRTLDPLWNDAIEFPMLSRSRQRLMFEVYDWDLTHEDKLLGRANADLSTVTPNSSTPFKLALDTQGVLSLRATFRPEYVRPALSSRGGLPIDLHDIASAPLKIVGGGAGIATNVVGSGAGMISDGVAKGGHFFKGFGRLRKRNDSEQSGALDQPKQSMDQSSFQTETTRNTSATAADSQDDDTEIEDGSENDAENEKQGKKDNRQAAPPPGEQMKHNRPPSLDGAVPNMVPEFLPPPQKPNEFQGHRRGVSTSTDISSIHLGSFGPNGIPGRINILTATGFKSSSLEIKTSVVTSFKTKDVHKTRATKAVDDVFGWNETFAFKAPADAILCFTVREHHHFGKNRVLGSAELRLLERVDSDSVLALQVSGGELKVHLRYMKIQS</sequence>
<dbReference type="PRINTS" id="PR00360">
    <property type="entry name" value="C2DOMAIN"/>
</dbReference>
<dbReference type="PANTHER" id="PTHR46980">
    <property type="entry name" value="TRICALBIN-1-RELATED"/>
    <property type="match status" value="1"/>
</dbReference>
<dbReference type="GO" id="GO:0071944">
    <property type="term" value="C:cell periphery"/>
    <property type="evidence" value="ECO:0007669"/>
    <property type="project" value="UniProtKB-ARBA"/>
</dbReference>
<evidence type="ECO:0000256" key="1">
    <source>
        <dbReference type="ARBA" id="ARBA00004586"/>
    </source>
</evidence>